<evidence type="ECO:0000256" key="1">
    <source>
        <dbReference type="SAM" id="SignalP"/>
    </source>
</evidence>
<organism evidence="2 3">
    <name type="scientific">Pseudonocardia cypriaca</name>
    <dbReference type="NCBI Taxonomy" id="882449"/>
    <lineage>
        <taxon>Bacteria</taxon>
        <taxon>Bacillati</taxon>
        <taxon>Actinomycetota</taxon>
        <taxon>Actinomycetes</taxon>
        <taxon>Pseudonocardiales</taxon>
        <taxon>Pseudonocardiaceae</taxon>
        <taxon>Pseudonocardia</taxon>
    </lineage>
</organism>
<dbReference type="EMBL" id="VFPH01000001">
    <property type="protein sequence ID" value="TQM43465.1"/>
    <property type="molecule type" value="Genomic_DNA"/>
</dbReference>
<feature type="chain" id="PRO_5021745547" description="Ig-like domain-containing protein" evidence="1">
    <location>
        <begin position="27"/>
        <end position="112"/>
    </location>
</feature>
<comment type="caution">
    <text evidence="2">The sequence shown here is derived from an EMBL/GenBank/DDBJ whole genome shotgun (WGS) entry which is preliminary data.</text>
</comment>
<feature type="signal peptide" evidence="1">
    <location>
        <begin position="1"/>
        <end position="26"/>
    </location>
</feature>
<keyword evidence="1" id="KW-0732">Signal</keyword>
<reference evidence="2 3" key="1">
    <citation type="submission" date="2019-06" db="EMBL/GenBank/DDBJ databases">
        <title>Sequencing the genomes of 1000 actinobacteria strains.</title>
        <authorList>
            <person name="Klenk H.-P."/>
        </authorList>
    </citation>
    <scope>NUCLEOTIDE SEQUENCE [LARGE SCALE GENOMIC DNA]</scope>
    <source>
        <strain evidence="2 3">DSM 45511</strain>
    </source>
</reference>
<proteinExistence type="predicted"/>
<sequence>MVAMRTIVALLVAAGSLLLGSAPAAADGDTYMVSRSWKLTYSHGDPRIVPHVEDDVVESTCHNDDQMTDWRVNDEDLVAEWWEKADGTGVQVRPEFTGETEILEITIRCEKA</sequence>
<dbReference type="AlphaFoldDB" id="A0A543GBL0"/>
<gene>
    <name evidence="2" type="ORF">FB388_0811</name>
</gene>
<accession>A0A543GBL0</accession>
<keyword evidence="3" id="KW-1185">Reference proteome</keyword>
<name>A0A543GBL0_9PSEU</name>
<evidence type="ECO:0008006" key="4">
    <source>
        <dbReference type="Google" id="ProtNLM"/>
    </source>
</evidence>
<dbReference type="Proteomes" id="UP000319818">
    <property type="component" value="Unassembled WGS sequence"/>
</dbReference>
<evidence type="ECO:0000313" key="2">
    <source>
        <dbReference type="EMBL" id="TQM43465.1"/>
    </source>
</evidence>
<protein>
    <recommendedName>
        <fullName evidence="4">Ig-like domain-containing protein</fullName>
    </recommendedName>
</protein>
<evidence type="ECO:0000313" key="3">
    <source>
        <dbReference type="Proteomes" id="UP000319818"/>
    </source>
</evidence>